<dbReference type="Proteomes" id="UP000428260">
    <property type="component" value="Chromosome"/>
</dbReference>
<gene>
    <name evidence="2" type="primary">ablB</name>
    <name evidence="2" type="ORF">GM418_06350</name>
</gene>
<evidence type="ECO:0000313" key="3">
    <source>
        <dbReference type="Proteomes" id="UP000428260"/>
    </source>
</evidence>
<feature type="domain" description="N-acetyltransferase" evidence="1">
    <location>
        <begin position="150"/>
        <end position="301"/>
    </location>
</feature>
<dbReference type="CDD" id="cd04301">
    <property type="entry name" value="NAT_SF"/>
    <property type="match status" value="1"/>
</dbReference>
<evidence type="ECO:0000259" key="1">
    <source>
        <dbReference type="PROSITE" id="PS51186"/>
    </source>
</evidence>
<protein>
    <submittedName>
        <fullName evidence="2">Putative beta-lysine N-acetyltransferase</fullName>
    </submittedName>
</protein>
<dbReference type="EMBL" id="CP046401">
    <property type="protein sequence ID" value="QGY43292.1"/>
    <property type="molecule type" value="Genomic_DNA"/>
</dbReference>
<keyword evidence="2" id="KW-0808">Transferase</keyword>
<organism evidence="2 3">
    <name type="scientific">Maribellus comscasis</name>
    <dbReference type="NCBI Taxonomy" id="2681766"/>
    <lineage>
        <taxon>Bacteria</taxon>
        <taxon>Pseudomonadati</taxon>
        <taxon>Bacteroidota</taxon>
        <taxon>Bacteroidia</taxon>
        <taxon>Marinilabiliales</taxon>
        <taxon>Prolixibacteraceae</taxon>
        <taxon>Maribellus</taxon>
    </lineage>
</organism>
<dbReference type="PROSITE" id="PS51186">
    <property type="entry name" value="GNAT"/>
    <property type="match status" value="1"/>
</dbReference>
<dbReference type="NCBIfam" id="TIGR03827">
    <property type="entry name" value="GNAT_ablB"/>
    <property type="match status" value="1"/>
</dbReference>
<dbReference type="InterPro" id="IPR016181">
    <property type="entry name" value="Acyl_CoA_acyltransferase"/>
</dbReference>
<sequence>MKTQQFHWFRIIMNDITEGKKMQDKIEKLGKSTIHHGKFNNRIYLMKLHPENVPEIISGMEELAEENGYSKIFAKIPPEALPDFISNDFSIEAFVPRFYKNKQDCLFVSKFKDDKRKKVPKNELKNFHELLHNSDSGKSKKLKYKHSLKYKLEKLSPEDIPAITEVFSRVFETYPFPVHDPKYILETMDEGETQYFGLKEGSKLIGVSTAEVDISNKNAEMTDFAVLPEYRGQNLAFRLLTKMEQEMKYNNIKTVYTMARLKAPGMNKTFLKSGYQFTGTLLNNTNISGNIESLNIYYKHL</sequence>
<dbReference type="Pfam" id="PF00583">
    <property type="entry name" value="Acetyltransf_1"/>
    <property type="match status" value="1"/>
</dbReference>
<dbReference type="Gene3D" id="3.40.630.30">
    <property type="match status" value="1"/>
</dbReference>
<evidence type="ECO:0000313" key="2">
    <source>
        <dbReference type="EMBL" id="QGY43292.1"/>
    </source>
</evidence>
<name>A0A6I6JT21_9BACT</name>
<keyword evidence="3" id="KW-1185">Reference proteome</keyword>
<reference evidence="2 3" key="1">
    <citation type="submission" date="2019-11" db="EMBL/GenBank/DDBJ databases">
        <authorList>
            <person name="Zheng R.K."/>
            <person name="Sun C.M."/>
        </authorList>
    </citation>
    <scope>NUCLEOTIDE SEQUENCE [LARGE SCALE GENOMIC DNA]</scope>
    <source>
        <strain evidence="2 3">WC007</strain>
    </source>
</reference>
<dbReference type="KEGG" id="mcos:GM418_06350"/>
<dbReference type="GO" id="GO:0008080">
    <property type="term" value="F:N-acetyltransferase activity"/>
    <property type="evidence" value="ECO:0007669"/>
    <property type="project" value="InterPro"/>
</dbReference>
<dbReference type="AlphaFoldDB" id="A0A6I6JT21"/>
<proteinExistence type="predicted"/>
<dbReference type="InterPro" id="IPR000182">
    <property type="entry name" value="GNAT_dom"/>
</dbReference>
<dbReference type="SUPFAM" id="SSF55729">
    <property type="entry name" value="Acyl-CoA N-acyltransferases (Nat)"/>
    <property type="match status" value="1"/>
</dbReference>
<dbReference type="InterPro" id="IPR022525">
    <property type="entry name" value="GNAT_AblB"/>
</dbReference>
<accession>A0A6I6JT21</accession>